<feature type="non-terminal residue" evidence="1">
    <location>
        <position position="1"/>
    </location>
</feature>
<keyword evidence="2" id="KW-1185">Reference proteome</keyword>
<name>A0ABN8HZE7_9NEOP</name>
<reference evidence="1" key="1">
    <citation type="submission" date="2022-03" db="EMBL/GenBank/DDBJ databases">
        <authorList>
            <person name="Martin H S."/>
        </authorList>
    </citation>
    <scope>NUCLEOTIDE SEQUENCE</scope>
</reference>
<dbReference type="EMBL" id="OW152828">
    <property type="protein sequence ID" value="CAH2044693.1"/>
    <property type="molecule type" value="Genomic_DNA"/>
</dbReference>
<evidence type="ECO:0000313" key="2">
    <source>
        <dbReference type="Proteomes" id="UP000837857"/>
    </source>
</evidence>
<accession>A0ABN8HZE7</accession>
<proteinExistence type="predicted"/>
<protein>
    <submittedName>
        <fullName evidence="1">Uncharacterized protein</fullName>
    </submittedName>
</protein>
<dbReference type="Proteomes" id="UP000837857">
    <property type="component" value="Chromosome 16"/>
</dbReference>
<organism evidence="1 2">
    <name type="scientific">Iphiclides podalirius</name>
    <name type="common">scarce swallowtail</name>
    <dbReference type="NCBI Taxonomy" id="110791"/>
    <lineage>
        <taxon>Eukaryota</taxon>
        <taxon>Metazoa</taxon>
        <taxon>Ecdysozoa</taxon>
        <taxon>Arthropoda</taxon>
        <taxon>Hexapoda</taxon>
        <taxon>Insecta</taxon>
        <taxon>Pterygota</taxon>
        <taxon>Neoptera</taxon>
        <taxon>Endopterygota</taxon>
        <taxon>Lepidoptera</taxon>
        <taxon>Glossata</taxon>
        <taxon>Ditrysia</taxon>
        <taxon>Papilionoidea</taxon>
        <taxon>Papilionidae</taxon>
        <taxon>Papilioninae</taxon>
        <taxon>Iphiclides</taxon>
    </lineage>
</organism>
<evidence type="ECO:0000313" key="1">
    <source>
        <dbReference type="EMBL" id="CAH2044693.1"/>
    </source>
</evidence>
<sequence>MCYWVAVQTAAGAQIFLVAGKWHRGAPPVSRRDGYPRSTMSTAAGKYCGFARAFLPFQFPGWLATDKPLRRSARLVHGFEPTQVAACYSLHESELSPAHYHSAHLNSGPFVKNTARKKLSPKRNESHQTLSQIKVNWAFTGGWGLAMNMAKFNRDKRLSRALTTLKIGRSVANGRAASSKAAVYERRAASFCRFGAKIDMFRSSRDSRSPYRATRLYSSAQIIATPEEISPTARVFFSIELRVLMAIVWAWLLHLL</sequence>
<gene>
    <name evidence="1" type="ORF">IPOD504_LOCUS4741</name>
</gene>